<accession>A0AAW6HTQ2</accession>
<evidence type="ECO:0000256" key="7">
    <source>
        <dbReference type="ARBA" id="ARBA00023002"/>
    </source>
</evidence>
<dbReference type="InterPro" id="IPR035996">
    <property type="entry name" value="4pyrrol_Methylase_sf"/>
</dbReference>
<evidence type="ECO:0000256" key="4">
    <source>
        <dbReference type="ARBA" id="ARBA00022603"/>
    </source>
</evidence>
<dbReference type="EC" id="2.1.1.107" evidence="15"/>
<dbReference type="GO" id="GO:0004851">
    <property type="term" value="F:uroporphyrin-III C-methyltransferase activity"/>
    <property type="evidence" value="ECO:0007669"/>
    <property type="project" value="UniProtKB-UniRule"/>
</dbReference>
<dbReference type="HAMAP" id="MF_01646">
    <property type="entry name" value="Siroheme_synth"/>
    <property type="match status" value="1"/>
</dbReference>
<keyword evidence="9 15" id="KW-0456">Lyase</keyword>
<dbReference type="PROSITE" id="PS00840">
    <property type="entry name" value="SUMT_2"/>
    <property type="match status" value="1"/>
</dbReference>
<dbReference type="Gene3D" id="3.40.50.720">
    <property type="entry name" value="NAD(P)-binding Rossmann-like Domain"/>
    <property type="match status" value="1"/>
</dbReference>
<dbReference type="SUPFAM" id="SSF75615">
    <property type="entry name" value="Siroheme synthase middle domains-like"/>
    <property type="match status" value="1"/>
</dbReference>
<comment type="function">
    <text evidence="15">Multifunctional enzyme that catalyzes the SAM-dependent methylations of uroporphyrinogen III at position C-2 and C-7 to form precorrin-2 via precorrin-1. Then it catalyzes the NAD-dependent ring dehydrogenation of precorrin-2 to yield sirohydrochlorin. Finally, it catalyzes the ferrochelation of sirohydrochlorin to yield siroheme.</text>
</comment>
<dbReference type="InterPro" id="IPR000878">
    <property type="entry name" value="4pyrrol_Mease"/>
</dbReference>
<evidence type="ECO:0000256" key="9">
    <source>
        <dbReference type="ARBA" id="ARBA00023239"/>
    </source>
</evidence>
<evidence type="ECO:0000256" key="12">
    <source>
        <dbReference type="ARBA" id="ARBA00025705"/>
    </source>
</evidence>
<dbReference type="InterPro" id="IPR006366">
    <property type="entry name" value="CobA/CysG_C"/>
</dbReference>
<keyword evidence="8 15" id="KW-0520">NAD</keyword>
<dbReference type="NCBIfam" id="TIGR01470">
    <property type="entry name" value="cysG_Nterm"/>
    <property type="match status" value="1"/>
</dbReference>
<dbReference type="SUPFAM" id="SSF53790">
    <property type="entry name" value="Tetrapyrrole methylase"/>
    <property type="match status" value="1"/>
</dbReference>
<feature type="binding site" evidence="15">
    <location>
        <position position="416"/>
    </location>
    <ligand>
        <name>S-adenosyl-L-methionine</name>
        <dbReference type="ChEBI" id="CHEBI:59789"/>
    </ligand>
</feature>
<comment type="catalytic activity">
    <reaction evidence="15">
        <text>uroporphyrinogen III + 2 S-adenosyl-L-methionine = precorrin-2 + 2 S-adenosyl-L-homocysteine + H(+)</text>
        <dbReference type="Rhea" id="RHEA:32459"/>
        <dbReference type="ChEBI" id="CHEBI:15378"/>
        <dbReference type="ChEBI" id="CHEBI:57308"/>
        <dbReference type="ChEBI" id="CHEBI:57856"/>
        <dbReference type="ChEBI" id="CHEBI:58827"/>
        <dbReference type="ChEBI" id="CHEBI:59789"/>
        <dbReference type="EC" id="2.1.1.107"/>
    </reaction>
</comment>
<evidence type="ECO:0000256" key="10">
    <source>
        <dbReference type="ARBA" id="ARBA00023244"/>
    </source>
</evidence>
<dbReference type="PANTHER" id="PTHR45790:SF1">
    <property type="entry name" value="SIROHEME SYNTHASE"/>
    <property type="match status" value="1"/>
</dbReference>
<keyword evidence="15" id="KW-0597">Phosphoprotein</keyword>
<protein>
    <recommendedName>
        <fullName evidence="15">Siroheme synthase</fullName>
    </recommendedName>
    <domain>
        <recommendedName>
            <fullName evidence="15">Uroporphyrinogen-III C-methyltransferase</fullName>
            <shortName evidence="15">Urogen III methylase</shortName>
            <ecNumber evidence="15">2.1.1.107</ecNumber>
        </recommendedName>
        <alternativeName>
            <fullName evidence="15">SUMT</fullName>
        </alternativeName>
        <alternativeName>
            <fullName evidence="15">Uroporphyrinogen III methylase</fullName>
            <shortName evidence="15">UROM</shortName>
        </alternativeName>
    </domain>
    <domain>
        <recommendedName>
            <fullName evidence="15">Precorrin-2 dehydrogenase</fullName>
            <ecNumber evidence="15">1.3.1.76</ecNumber>
        </recommendedName>
    </domain>
    <domain>
        <recommendedName>
            <fullName evidence="15">Sirohydrochlorin ferrochelatase</fullName>
            <ecNumber evidence="15">4.99.1.4</ecNumber>
        </recommendedName>
    </domain>
</protein>
<feature type="binding site" evidence="15">
    <location>
        <position position="387"/>
    </location>
    <ligand>
        <name>S-adenosyl-L-methionine</name>
        <dbReference type="ChEBI" id="CHEBI:59789"/>
    </ligand>
</feature>
<feature type="binding site" evidence="15">
    <location>
        <begin position="46"/>
        <end position="47"/>
    </location>
    <ligand>
        <name>NAD(+)</name>
        <dbReference type="ChEBI" id="CHEBI:57540"/>
    </ligand>
</feature>
<dbReference type="GO" id="GO:0009236">
    <property type="term" value="P:cobalamin biosynthetic process"/>
    <property type="evidence" value="ECO:0007669"/>
    <property type="project" value="UniProtKB-UniRule"/>
</dbReference>
<evidence type="ECO:0000259" key="20">
    <source>
        <dbReference type="Pfam" id="PF14824"/>
    </source>
</evidence>
<keyword evidence="6 15" id="KW-0949">S-adenosyl-L-methionine</keyword>
<evidence type="ECO:0000259" key="19">
    <source>
        <dbReference type="Pfam" id="PF10414"/>
    </source>
</evidence>
<evidence type="ECO:0000259" key="18">
    <source>
        <dbReference type="Pfam" id="PF00590"/>
    </source>
</evidence>
<dbReference type="EC" id="4.99.1.4" evidence="15"/>
<feature type="binding site" evidence="15">
    <location>
        <begin position="25"/>
        <end position="26"/>
    </location>
    <ligand>
        <name>NAD(+)</name>
        <dbReference type="ChEBI" id="CHEBI:57540"/>
    </ligand>
</feature>
<dbReference type="GO" id="GO:0019354">
    <property type="term" value="P:siroheme biosynthetic process"/>
    <property type="evidence" value="ECO:0007669"/>
    <property type="project" value="UniProtKB-UniRule"/>
</dbReference>
<organism evidence="21 22">
    <name type="scientific">Xylella fastidiosa subsp. multiplex</name>
    <dbReference type="NCBI Taxonomy" id="644357"/>
    <lineage>
        <taxon>Bacteria</taxon>
        <taxon>Pseudomonadati</taxon>
        <taxon>Pseudomonadota</taxon>
        <taxon>Gammaproteobacteria</taxon>
        <taxon>Lysobacterales</taxon>
        <taxon>Lysobacteraceae</taxon>
        <taxon>Xylella</taxon>
    </lineage>
</organism>
<dbReference type="GO" id="GO:0051266">
    <property type="term" value="F:sirohydrochlorin ferrochelatase activity"/>
    <property type="evidence" value="ECO:0007669"/>
    <property type="project" value="UniProtKB-EC"/>
</dbReference>
<evidence type="ECO:0000256" key="13">
    <source>
        <dbReference type="ARBA" id="ARBA00047561"/>
    </source>
</evidence>
<dbReference type="SUPFAM" id="SSF51735">
    <property type="entry name" value="NAD(P)-binding Rossmann-fold domains"/>
    <property type="match status" value="1"/>
</dbReference>
<dbReference type="Gene3D" id="3.40.1010.10">
    <property type="entry name" value="Cobalt-precorrin-4 Transmethylase, Domain 1"/>
    <property type="match status" value="1"/>
</dbReference>
<comment type="pathway">
    <text evidence="12 15">Porphyrin-containing compound metabolism; siroheme biosynthesis; precorrin-2 from uroporphyrinogen III: step 1/1.</text>
</comment>
<dbReference type="AlphaFoldDB" id="A0AAW6HTQ2"/>
<keyword evidence="7 15" id="KW-0560">Oxidoreductase</keyword>
<dbReference type="Gene3D" id="3.30.160.110">
    <property type="entry name" value="Siroheme synthase, domain 2"/>
    <property type="match status" value="1"/>
</dbReference>
<dbReference type="PANTHER" id="PTHR45790">
    <property type="entry name" value="SIROHEME SYNTHASE-RELATED"/>
    <property type="match status" value="1"/>
</dbReference>
<dbReference type="CDD" id="cd11642">
    <property type="entry name" value="SUMT"/>
    <property type="match status" value="1"/>
</dbReference>
<comment type="pathway">
    <text evidence="15">Cofactor biosynthesis; adenosylcobalamin biosynthesis; sirohydrochlorin from precorrin-2: step 1/1.</text>
</comment>
<comment type="catalytic activity">
    <reaction evidence="13 15">
        <text>precorrin-2 + NAD(+) = sirohydrochlorin + NADH + 2 H(+)</text>
        <dbReference type="Rhea" id="RHEA:15613"/>
        <dbReference type="ChEBI" id="CHEBI:15378"/>
        <dbReference type="ChEBI" id="CHEBI:57540"/>
        <dbReference type="ChEBI" id="CHEBI:57945"/>
        <dbReference type="ChEBI" id="CHEBI:58351"/>
        <dbReference type="ChEBI" id="CHEBI:58827"/>
        <dbReference type="EC" id="1.3.1.76"/>
    </reaction>
</comment>
<dbReference type="InterPro" id="IPR050161">
    <property type="entry name" value="Siro_Cobalamin_biosynth"/>
</dbReference>
<dbReference type="InterPro" id="IPR036291">
    <property type="entry name" value="NAD(P)-bd_dom_sf"/>
</dbReference>
<dbReference type="Gene3D" id="3.30.950.10">
    <property type="entry name" value="Methyltransferase, Cobalt-precorrin-4 Transmethylase, Domain 2"/>
    <property type="match status" value="1"/>
</dbReference>
<comment type="catalytic activity">
    <reaction evidence="15">
        <text>siroheme + 2 H(+) = sirohydrochlorin + Fe(2+)</text>
        <dbReference type="Rhea" id="RHEA:24360"/>
        <dbReference type="ChEBI" id="CHEBI:15378"/>
        <dbReference type="ChEBI" id="CHEBI:29033"/>
        <dbReference type="ChEBI" id="CHEBI:58351"/>
        <dbReference type="ChEBI" id="CHEBI:60052"/>
        <dbReference type="EC" id="4.99.1.4"/>
    </reaction>
</comment>
<evidence type="ECO:0000256" key="5">
    <source>
        <dbReference type="ARBA" id="ARBA00022679"/>
    </source>
</evidence>
<keyword evidence="11 15" id="KW-0511">Multifunctional enzyme</keyword>
<comment type="similarity">
    <text evidence="2 17">Belongs to the precorrin methyltransferase family.</text>
</comment>
<evidence type="ECO:0000256" key="16">
    <source>
        <dbReference type="PIRSR" id="PIRSR036426-1"/>
    </source>
</evidence>
<dbReference type="FunFam" id="3.30.950.10:FF:000001">
    <property type="entry name" value="Siroheme synthase"/>
    <property type="match status" value="1"/>
</dbReference>
<feature type="domain" description="Siroheme synthase central" evidence="20">
    <location>
        <begin position="123"/>
        <end position="149"/>
    </location>
</feature>
<dbReference type="EMBL" id="JAJKGN010000001">
    <property type="protein sequence ID" value="MDC6407522.1"/>
    <property type="molecule type" value="Genomic_DNA"/>
</dbReference>
<dbReference type="NCBIfam" id="TIGR01469">
    <property type="entry name" value="cobA_cysG_Cterm"/>
    <property type="match status" value="1"/>
</dbReference>
<feature type="domain" description="Tetrapyrrole methylase" evidence="18">
    <location>
        <begin position="222"/>
        <end position="432"/>
    </location>
</feature>
<evidence type="ECO:0000256" key="11">
    <source>
        <dbReference type="ARBA" id="ARBA00023268"/>
    </source>
</evidence>
<sequence>MTANALFPLFANLHDRAVLVVGGGKVAERKTEALLKVGALPIIGAPSLTTSLQRWAETGRITWRQGTFEDSWLQEDIWLVIAATDQPEVNHAAARAAHAQRLFVNVVDDIALSNVQVPAVVERGPLRIAISSGGGAPMVARYLRQQLESLIDDSWGRLTTLFAQRRDTIRARYPNIEARRRFFETQLAGPLQRLLRKQRHAEAEAVLEAALAETPLTESGSVTLVGAGAGDAGLLTLNALRALNEADIILYDRLVSDTVLQMARRDAEQIEVGKSATGHSVRQEDIHTLMLQHAHAGQRVVRLKGGDPFVFGRGGEELEFLRTHGIPYEVIPGITAALACAAYAGIPLTHRDHAQSLCLITAHCQSSLDTLDWAALAQERQTLTFYMGVAGLPTIQQRLCEAGRAETTPFALIENGARAQQRVLTGTLKTLAHTAQTYAVRPPALLILGEVTALAEHLHWFGTAPLSAPCPPHASYKLIQRHTYLCVHPPRLLPQRPS</sequence>
<dbReference type="NCBIfam" id="NF007922">
    <property type="entry name" value="PRK10637.1"/>
    <property type="match status" value="1"/>
</dbReference>
<keyword evidence="4 15" id="KW-0489">Methyltransferase</keyword>
<dbReference type="InterPro" id="IPR006367">
    <property type="entry name" value="Sirohaem_synthase_N"/>
</dbReference>
<evidence type="ECO:0000313" key="22">
    <source>
        <dbReference type="Proteomes" id="UP001220702"/>
    </source>
</evidence>
<dbReference type="Pfam" id="PF14824">
    <property type="entry name" value="Sirohm_synth_M"/>
    <property type="match status" value="1"/>
</dbReference>
<dbReference type="InterPro" id="IPR003043">
    <property type="entry name" value="Uropor_MeTrfase_CS"/>
</dbReference>
<dbReference type="EC" id="1.3.1.76" evidence="15"/>
<comment type="similarity">
    <text evidence="15">In the N-terminal section; belongs to the precorrin-2 dehydrogenase / sirohydrochlorin ferrochelatase family.</text>
</comment>
<dbReference type="Pfam" id="PF00590">
    <property type="entry name" value="TP_methylase"/>
    <property type="match status" value="1"/>
</dbReference>
<evidence type="ECO:0000256" key="14">
    <source>
        <dbReference type="ARBA" id="ARBA00060548"/>
    </source>
</evidence>
<dbReference type="InterPro" id="IPR012409">
    <property type="entry name" value="Sirohaem_synth"/>
</dbReference>
<dbReference type="InterPro" id="IPR014777">
    <property type="entry name" value="4pyrrole_Mease_sub1"/>
</dbReference>
<feature type="region of interest" description="Precorrin-2 dehydrogenase / sirohydrochlorin ferrochelatase" evidence="15">
    <location>
        <begin position="1"/>
        <end position="207"/>
    </location>
</feature>
<dbReference type="Pfam" id="PF10414">
    <property type="entry name" value="CysG_dimeriser"/>
    <property type="match status" value="1"/>
</dbReference>
<evidence type="ECO:0000256" key="3">
    <source>
        <dbReference type="ARBA" id="ARBA00022573"/>
    </source>
</evidence>
<evidence type="ECO:0000256" key="2">
    <source>
        <dbReference type="ARBA" id="ARBA00005879"/>
    </source>
</evidence>
<reference evidence="21" key="1">
    <citation type="submission" date="2021-11" db="EMBL/GenBank/DDBJ databases">
        <authorList>
            <person name="Denance N."/>
            <person name="Briand M."/>
            <person name="Dupas E."/>
            <person name="Durand K."/>
            <person name="Legendre B."/>
            <person name="Cunty A."/>
            <person name="Donnadieu C."/>
            <person name="Lopez Roques C."/>
            <person name="Cesbron S."/>
            <person name="Jacques M.A."/>
        </authorList>
    </citation>
    <scope>NUCLEOTIDE SEQUENCE</scope>
    <source>
        <strain evidence="21">CFBP8070</strain>
    </source>
</reference>
<dbReference type="InterPro" id="IPR014776">
    <property type="entry name" value="4pyrrole_Mease_sub2"/>
</dbReference>
<reference evidence="21" key="2">
    <citation type="journal article" date="2023" name="Commun. Biol.">
        <title>Suspicions of two bridgehead invasions of Xylella fastidiosa subsp. multiplex in France.</title>
        <authorList>
            <person name="Dupas E."/>
            <person name="Durand K."/>
            <person name="Rieux A."/>
            <person name="Briand M."/>
            <person name="Pruvost O."/>
            <person name="Cunty A."/>
            <person name="Denance N."/>
            <person name="Donnadieu C."/>
            <person name="Legendre B."/>
            <person name="Lopez-Roques C."/>
            <person name="Cesbron S."/>
            <person name="Ravigne V."/>
            <person name="Jacques M.A."/>
        </authorList>
    </citation>
    <scope>NUCLEOTIDE SEQUENCE</scope>
    <source>
        <strain evidence="21">CFBP8070</strain>
    </source>
</reference>
<evidence type="ECO:0000256" key="17">
    <source>
        <dbReference type="RuleBase" id="RU003960"/>
    </source>
</evidence>
<feature type="active site" description="Proton acceptor" evidence="15 16">
    <location>
        <position position="252"/>
    </location>
</feature>
<dbReference type="InterPro" id="IPR037115">
    <property type="entry name" value="Sirohaem_synt_dimer_dom_sf"/>
</dbReference>
<evidence type="ECO:0000256" key="15">
    <source>
        <dbReference type="HAMAP-Rule" id="MF_01646"/>
    </source>
</evidence>
<dbReference type="Proteomes" id="UP001220702">
    <property type="component" value="Unassembled WGS sequence"/>
</dbReference>
<dbReference type="Gene3D" id="1.10.8.210">
    <property type="entry name" value="Sirohaem synthase, dimerisation domain"/>
    <property type="match status" value="1"/>
</dbReference>
<feature type="binding site" evidence="15">
    <location>
        <position position="310"/>
    </location>
    <ligand>
        <name>S-adenosyl-L-methionine</name>
        <dbReference type="ChEBI" id="CHEBI:59789"/>
    </ligand>
</feature>
<comment type="pathway">
    <text evidence="14 15">Cofactor biosynthesis; adenosylcobalamin biosynthesis; precorrin-2 from uroporphyrinogen III: step 1/1.</text>
</comment>
<name>A0AAW6HTQ2_XYLFS</name>
<comment type="similarity">
    <text evidence="15">In the C-terminal section; belongs to the precorrin methyltransferase family.</text>
</comment>
<evidence type="ECO:0000256" key="8">
    <source>
        <dbReference type="ARBA" id="ARBA00023027"/>
    </source>
</evidence>
<evidence type="ECO:0000256" key="1">
    <source>
        <dbReference type="ARBA" id="ARBA00005010"/>
    </source>
</evidence>
<keyword evidence="10 15" id="KW-0627">Porphyrin biosynthesis</keyword>
<dbReference type="InterPro" id="IPR028281">
    <property type="entry name" value="Sirohaem_synthase_central"/>
</dbReference>
<feature type="binding site" evidence="15">
    <location>
        <begin position="335"/>
        <end position="336"/>
    </location>
    <ligand>
        <name>S-adenosyl-L-methionine</name>
        <dbReference type="ChEBI" id="CHEBI:59789"/>
    </ligand>
</feature>
<gene>
    <name evidence="15 21" type="primary">cysG</name>
    <name evidence="21" type="ORF">LOK82_02045</name>
</gene>
<evidence type="ECO:0000256" key="6">
    <source>
        <dbReference type="ARBA" id="ARBA00022691"/>
    </source>
</evidence>
<comment type="caution">
    <text evidence="21">The sequence shown here is derived from an EMBL/GenBank/DDBJ whole genome shotgun (WGS) entry which is preliminary data.</text>
</comment>
<proteinExistence type="inferred from homology"/>
<keyword evidence="3 15" id="KW-0169">Cobalamin biosynthesis</keyword>
<dbReference type="NCBIfam" id="NF004790">
    <property type="entry name" value="PRK06136.1"/>
    <property type="match status" value="1"/>
</dbReference>
<dbReference type="FunFam" id="3.40.1010.10:FF:000001">
    <property type="entry name" value="Siroheme synthase"/>
    <property type="match status" value="1"/>
</dbReference>
<dbReference type="Pfam" id="PF13241">
    <property type="entry name" value="NAD_binding_7"/>
    <property type="match status" value="1"/>
</dbReference>
<feature type="binding site" evidence="15">
    <location>
        <begin position="305"/>
        <end position="307"/>
    </location>
    <ligand>
        <name>S-adenosyl-L-methionine</name>
        <dbReference type="ChEBI" id="CHEBI:59789"/>
    </ligand>
</feature>
<dbReference type="PIRSF" id="PIRSF036426">
    <property type="entry name" value="Sirohaem_synth"/>
    <property type="match status" value="1"/>
</dbReference>
<feature type="modified residue" description="Phosphoserine" evidence="15">
    <location>
        <position position="132"/>
    </location>
</feature>
<dbReference type="GO" id="GO:0051287">
    <property type="term" value="F:NAD binding"/>
    <property type="evidence" value="ECO:0007669"/>
    <property type="project" value="InterPro"/>
</dbReference>
<keyword evidence="5 15" id="KW-0808">Transferase</keyword>
<dbReference type="GO" id="GO:0043115">
    <property type="term" value="F:precorrin-2 dehydrogenase activity"/>
    <property type="evidence" value="ECO:0007669"/>
    <property type="project" value="UniProtKB-UniRule"/>
</dbReference>
<comment type="caution">
    <text evidence="15">Lacks conserved residue(s) required for the propagation of feature annotation.</text>
</comment>
<comment type="pathway">
    <text evidence="15">Porphyrin-containing compound metabolism; siroheme biosynthesis; siroheme from sirohydrochlorin: step 1/1.</text>
</comment>
<dbReference type="InterPro" id="IPR019478">
    <property type="entry name" value="Sirohaem_synthase_dimer_dom"/>
</dbReference>
<feature type="region of interest" description="Uroporphyrinogen-III C-methyltransferase" evidence="15">
    <location>
        <begin position="220"/>
        <end position="498"/>
    </location>
</feature>
<evidence type="ECO:0000313" key="21">
    <source>
        <dbReference type="EMBL" id="MDC6407522.1"/>
    </source>
</evidence>
<dbReference type="GO" id="GO:0032259">
    <property type="term" value="P:methylation"/>
    <property type="evidence" value="ECO:0007669"/>
    <property type="project" value="UniProtKB-KW"/>
</dbReference>
<comment type="pathway">
    <text evidence="1 15">Porphyrin-containing compound metabolism; siroheme biosynthesis; sirohydrochlorin from precorrin-2: step 1/1.</text>
</comment>
<feature type="domain" description="Sirohaem synthase dimerisation" evidence="19">
    <location>
        <begin position="154"/>
        <end position="211"/>
    </location>
</feature>
<feature type="active site" description="Proton donor" evidence="15 16">
    <location>
        <position position="274"/>
    </location>
</feature>